<dbReference type="OrthoDB" id="6485510at2759"/>
<comment type="caution">
    <text evidence="2">The sequence shown here is derived from an EMBL/GenBank/DDBJ whole genome shotgun (WGS) entry which is preliminary data.</text>
</comment>
<dbReference type="GO" id="GO:0016020">
    <property type="term" value="C:membrane"/>
    <property type="evidence" value="ECO:0007669"/>
    <property type="project" value="InterPro"/>
</dbReference>
<sequence length="161" mass="17939">MSLCVWKLSHFILTSGERMEFLRFYLLVATLVEVVAFVRLVFTDVPFTELLPTVTDVAFDAVPTVRHLYATYALTLAAVRFMAACDMTNRSLFVALIVVHVIETAFSVAEVFVFAAIPLNELFTPAHAPKAAGLAILIAQMMFIATGYYRYVGRDAKHKQA</sequence>
<gene>
    <name evidence="2" type="ORF">ACHHYP_03089</name>
</gene>
<feature type="transmembrane region" description="Helical" evidence="1">
    <location>
        <begin position="67"/>
        <end position="85"/>
    </location>
</feature>
<evidence type="ECO:0000313" key="2">
    <source>
        <dbReference type="EMBL" id="OQR92920.1"/>
    </source>
</evidence>
<evidence type="ECO:0000256" key="1">
    <source>
        <dbReference type="SAM" id="Phobius"/>
    </source>
</evidence>
<evidence type="ECO:0008006" key="4">
    <source>
        <dbReference type="Google" id="ProtNLM"/>
    </source>
</evidence>
<organism evidence="2 3">
    <name type="scientific">Achlya hypogyna</name>
    <name type="common">Oomycete</name>
    <name type="synonym">Protoachlya hypogyna</name>
    <dbReference type="NCBI Taxonomy" id="1202772"/>
    <lineage>
        <taxon>Eukaryota</taxon>
        <taxon>Sar</taxon>
        <taxon>Stramenopiles</taxon>
        <taxon>Oomycota</taxon>
        <taxon>Saprolegniomycetes</taxon>
        <taxon>Saprolegniales</taxon>
        <taxon>Achlyaceae</taxon>
        <taxon>Achlya</taxon>
    </lineage>
</organism>
<keyword evidence="1" id="KW-0472">Membrane</keyword>
<proteinExistence type="predicted"/>
<feature type="transmembrane region" description="Helical" evidence="1">
    <location>
        <begin position="21"/>
        <end position="42"/>
    </location>
</feature>
<dbReference type="AlphaFoldDB" id="A0A1V9Z506"/>
<keyword evidence="1" id="KW-0812">Transmembrane</keyword>
<accession>A0A1V9Z506</accession>
<dbReference type="EMBL" id="JNBR01000435">
    <property type="protein sequence ID" value="OQR92920.1"/>
    <property type="molecule type" value="Genomic_DNA"/>
</dbReference>
<protein>
    <recommendedName>
        <fullName evidence="4">Transmembrane protein</fullName>
    </recommendedName>
</protein>
<keyword evidence="3" id="KW-1185">Reference proteome</keyword>
<dbReference type="InterPro" id="IPR005352">
    <property type="entry name" value="Erg28"/>
</dbReference>
<dbReference type="Proteomes" id="UP000243579">
    <property type="component" value="Unassembled WGS sequence"/>
</dbReference>
<keyword evidence="1" id="KW-1133">Transmembrane helix</keyword>
<feature type="transmembrane region" description="Helical" evidence="1">
    <location>
        <begin position="92"/>
        <end position="119"/>
    </location>
</feature>
<feature type="transmembrane region" description="Helical" evidence="1">
    <location>
        <begin position="131"/>
        <end position="151"/>
    </location>
</feature>
<reference evidence="2 3" key="1">
    <citation type="journal article" date="2014" name="Genome Biol. Evol.">
        <title>The secreted proteins of Achlya hypogyna and Thraustotheca clavata identify the ancestral oomycete secretome and reveal gene acquisitions by horizontal gene transfer.</title>
        <authorList>
            <person name="Misner I."/>
            <person name="Blouin N."/>
            <person name="Leonard G."/>
            <person name="Richards T.A."/>
            <person name="Lane C.E."/>
        </authorList>
    </citation>
    <scope>NUCLEOTIDE SEQUENCE [LARGE SCALE GENOMIC DNA]</scope>
    <source>
        <strain evidence="2 3">ATCC 48635</strain>
    </source>
</reference>
<dbReference type="Pfam" id="PF03694">
    <property type="entry name" value="Erg28"/>
    <property type="match status" value="1"/>
</dbReference>
<name>A0A1V9Z506_ACHHY</name>
<evidence type="ECO:0000313" key="3">
    <source>
        <dbReference type="Proteomes" id="UP000243579"/>
    </source>
</evidence>